<name>A0A6A5BI33_NAEFO</name>
<dbReference type="EMBL" id="VFQX01000034">
    <property type="protein sequence ID" value="KAF0977533.1"/>
    <property type="molecule type" value="Genomic_DNA"/>
</dbReference>
<dbReference type="RefSeq" id="XP_044562246.1">
    <property type="nucleotide sequence ID" value="XM_044706839.1"/>
</dbReference>
<dbReference type="Proteomes" id="UP000444721">
    <property type="component" value="Unassembled WGS sequence"/>
</dbReference>
<reference evidence="3 4" key="1">
    <citation type="journal article" date="2019" name="Sci. Rep.">
        <title>Nanopore sequencing improves the draft genome of the human pathogenic amoeba Naegleria fowleri.</title>
        <authorList>
            <person name="Liechti N."/>
            <person name="Schurch N."/>
            <person name="Bruggmann R."/>
            <person name="Wittwer M."/>
        </authorList>
    </citation>
    <scope>NUCLEOTIDE SEQUENCE [LARGE SCALE GENOMIC DNA]</scope>
    <source>
        <strain evidence="3 4">ATCC 30894</strain>
    </source>
</reference>
<gene>
    <name evidence="3" type="ORF">FDP41_003525</name>
</gene>
<dbReference type="AlphaFoldDB" id="A0A6A5BI33"/>
<evidence type="ECO:0000256" key="1">
    <source>
        <dbReference type="SAM" id="MobiDB-lite"/>
    </source>
</evidence>
<protein>
    <submittedName>
        <fullName evidence="3">Uncharacterized protein</fullName>
    </submittedName>
</protein>
<evidence type="ECO:0000256" key="2">
    <source>
        <dbReference type="SAM" id="Phobius"/>
    </source>
</evidence>
<keyword evidence="2" id="KW-1133">Transmembrane helix</keyword>
<sequence length="120" mass="13766">MLRSSSKYTPSDSEVYRLQKQSMMKLTIGVFIMSLGAVMEVVGIVTNYLELPNFVVYPLAKGVPYVTFMICISLIFWPYRLPILSHPIQFVTQELRFSPKSKESTQKKDHVGSQVELEMK</sequence>
<keyword evidence="2" id="KW-0472">Membrane</keyword>
<feature type="region of interest" description="Disordered" evidence="1">
    <location>
        <begin position="99"/>
        <end position="120"/>
    </location>
</feature>
<feature type="transmembrane region" description="Helical" evidence="2">
    <location>
        <begin position="26"/>
        <end position="49"/>
    </location>
</feature>
<feature type="transmembrane region" description="Helical" evidence="2">
    <location>
        <begin position="55"/>
        <end position="77"/>
    </location>
</feature>
<evidence type="ECO:0000313" key="3">
    <source>
        <dbReference type="EMBL" id="KAF0977533.1"/>
    </source>
</evidence>
<dbReference type="OrthoDB" id="10549198at2759"/>
<dbReference type="GeneID" id="68110743"/>
<dbReference type="VEuPathDB" id="AmoebaDB:FDP41_003525"/>
<comment type="caution">
    <text evidence="3">The sequence shown here is derived from an EMBL/GenBank/DDBJ whole genome shotgun (WGS) entry which is preliminary data.</text>
</comment>
<organism evidence="3 4">
    <name type="scientific">Naegleria fowleri</name>
    <name type="common">Brain eating amoeba</name>
    <dbReference type="NCBI Taxonomy" id="5763"/>
    <lineage>
        <taxon>Eukaryota</taxon>
        <taxon>Discoba</taxon>
        <taxon>Heterolobosea</taxon>
        <taxon>Tetramitia</taxon>
        <taxon>Eutetramitia</taxon>
        <taxon>Vahlkampfiidae</taxon>
        <taxon>Naegleria</taxon>
    </lineage>
</organism>
<dbReference type="VEuPathDB" id="AmoebaDB:NF0063940"/>
<keyword evidence="4" id="KW-1185">Reference proteome</keyword>
<proteinExistence type="predicted"/>
<keyword evidence="2" id="KW-0812">Transmembrane</keyword>
<evidence type="ECO:0000313" key="4">
    <source>
        <dbReference type="Proteomes" id="UP000444721"/>
    </source>
</evidence>
<dbReference type="VEuPathDB" id="AmoebaDB:NfTy_070770"/>
<feature type="compositionally biased region" description="Basic and acidic residues" evidence="1">
    <location>
        <begin position="100"/>
        <end position="120"/>
    </location>
</feature>
<accession>A0A6A5BI33</accession>